<dbReference type="AlphaFoldDB" id="L0WDA8"/>
<evidence type="ECO:0000313" key="1">
    <source>
        <dbReference type="EMBL" id="EKF74753.1"/>
    </source>
</evidence>
<dbReference type="Proteomes" id="UP000010164">
    <property type="component" value="Unassembled WGS sequence"/>
</dbReference>
<protein>
    <submittedName>
        <fullName evidence="1">Uncharacterized protein</fullName>
    </submittedName>
</protein>
<gene>
    <name evidence="1" type="ORF">A11A3_07013</name>
</gene>
<accession>L0WDA8</accession>
<organism evidence="1 2">
    <name type="scientific">Alcanivorax hongdengensis A-11-3</name>
    <dbReference type="NCBI Taxonomy" id="1177179"/>
    <lineage>
        <taxon>Bacteria</taxon>
        <taxon>Pseudomonadati</taxon>
        <taxon>Pseudomonadota</taxon>
        <taxon>Gammaproteobacteria</taxon>
        <taxon>Oceanospirillales</taxon>
        <taxon>Alcanivoracaceae</taxon>
        <taxon>Alcanivorax</taxon>
    </lineage>
</organism>
<name>L0WDA8_9GAMM</name>
<dbReference type="STRING" id="1177179.A11A3_07013"/>
<keyword evidence="2" id="KW-1185">Reference proteome</keyword>
<proteinExistence type="predicted"/>
<dbReference type="EMBL" id="AMRJ01000008">
    <property type="protein sequence ID" value="EKF74753.1"/>
    <property type="molecule type" value="Genomic_DNA"/>
</dbReference>
<comment type="caution">
    <text evidence="1">The sequence shown here is derived from an EMBL/GenBank/DDBJ whole genome shotgun (WGS) entry which is preliminary data.</text>
</comment>
<reference evidence="1 2" key="1">
    <citation type="journal article" date="2012" name="J. Bacteriol.">
        <title>Genome Sequence of the Alkane-Degrading Bacterium Alcanivorax hongdengensis Type Strain A-11-3.</title>
        <authorList>
            <person name="Lai Q."/>
            <person name="Shao Z."/>
        </authorList>
    </citation>
    <scope>NUCLEOTIDE SEQUENCE [LARGE SCALE GENOMIC DNA]</scope>
    <source>
        <strain evidence="1 2">A-11-3</strain>
    </source>
</reference>
<sequence length="101" mass="10866">MLPFVVMVPGAVHRMGEGRAAAEDYRTVADRRAGPAMPLNGNDMDSQSVREFTDWPVRAARDKKTQAGAACGGFSTCQQREHPVALCACGITARLSRQADC</sequence>
<evidence type="ECO:0000313" key="2">
    <source>
        <dbReference type="Proteomes" id="UP000010164"/>
    </source>
</evidence>